<evidence type="ECO:0000313" key="7">
    <source>
        <dbReference type="EMBL" id="NGY03727.1"/>
    </source>
</evidence>
<dbReference type="GO" id="GO:0009247">
    <property type="term" value="P:glycolipid biosynthetic process"/>
    <property type="evidence" value="ECO:0007669"/>
    <property type="project" value="UniProtKB-ARBA"/>
</dbReference>
<keyword evidence="3" id="KW-0997">Cell inner membrane</keyword>
<dbReference type="AlphaFoldDB" id="A0A6M2BNV0"/>
<keyword evidence="5" id="KW-0472">Membrane</keyword>
<protein>
    <submittedName>
        <fullName evidence="7">Lysophospholipid acyltransferase family protein</fullName>
    </submittedName>
</protein>
<dbReference type="EMBL" id="JAAMOW010000001">
    <property type="protein sequence ID" value="NGY03727.1"/>
    <property type="molecule type" value="Genomic_DNA"/>
</dbReference>
<dbReference type="RefSeq" id="WP_166251441.1">
    <property type="nucleotide sequence ID" value="NZ_JAAMOW010000001.1"/>
</dbReference>
<dbReference type="CDD" id="cd07984">
    <property type="entry name" value="LPLAT_LABLAT-like"/>
    <property type="match status" value="1"/>
</dbReference>
<dbReference type="PANTHER" id="PTHR30606">
    <property type="entry name" value="LIPID A BIOSYNTHESIS LAUROYL ACYLTRANSFERASE"/>
    <property type="match status" value="1"/>
</dbReference>
<evidence type="ECO:0000256" key="1">
    <source>
        <dbReference type="ARBA" id="ARBA00004533"/>
    </source>
</evidence>
<name>A0A6M2BNV0_9GAMM</name>
<evidence type="ECO:0000256" key="6">
    <source>
        <dbReference type="ARBA" id="ARBA00023315"/>
    </source>
</evidence>
<comment type="subcellular location">
    <subcellularLocation>
        <location evidence="1">Cell inner membrane</location>
    </subcellularLocation>
</comment>
<dbReference type="GO" id="GO:0016746">
    <property type="term" value="F:acyltransferase activity"/>
    <property type="evidence" value="ECO:0007669"/>
    <property type="project" value="UniProtKB-KW"/>
</dbReference>
<keyword evidence="8" id="KW-1185">Reference proteome</keyword>
<dbReference type="PIRSF" id="PIRSF026649">
    <property type="entry name" value="MsbB"/>
    <property type="match status" value="1"/>
</dbReference>
<evidence type="ECO:0000256" key="4">
    <source>
        <dbReference type="ARBA" id="ARBA00022679"/>
    </source>
</evidence>
<dbReference type="Pfam" id="PF03279">
    <property type="entry name" value="Lip_A_acyltrans"/>
    <property type="match status" value="1"/>
</dbReference>
<dbReference type="InterPro" id="IPR004960">
    <property type="entry name" value="LipA_acyltrans"/>
</dbReference>
<evidence type="ECO:0000256" key="5">
    <source>
        <dbReference type="ARBA" id="ARBA00023136"/>
    </source>
</evidence>
<organism evidence="7 8">
    <name type="scientific">Solimonas terrae</name>
    <dbReference type="NCBI Taxonomy" id="1396819"/>
    <lineage>
        <taxon>Bacteria</taxon>
        <taxon>Pseudomonadati</taxon>
        <taxon>Pseudomonadota</taxon>
        <taxon>Gammaproteobacteria</taxon>
        <taxon>Nevskiales</taxon>
        <taxon>Nevskiaceae</taxon>
        <taxon>Solimonas</taxon>
    </lineage>
</organism>
<keyword evidence="6 7" id="KW-0012">Acyltransferase</keyword>
<evidence type="ECO:0000256" key="3">
    <source>
        <dbReference type="ARBA" id="ARBA00022519"/>
    </source>
</evidence>
<evidence type="ECO:0000313" key="8">
    <source>
        <dbReference type="Proteomes" id="UP000472676"/>
    </source>
</evidence>
<sequence>MRTFFHLLAHLPLGVLQALGALAGRLSWLAASARRRVALRNLERCMPELDARARERLARASLAHEFMTYVETIRVWLGPARRVRDAVVEWRGLDVLDRAFAQGKGVILLTLHQGAFEAIAIPMSERYPFCGLYKPQRGIFNELSIKGRTRFGGQLRATEAGVRRQSLGLLAQGMGVYFMPDHDPPEGRGVFVPFMGQPAHTPTLVARLAHESGSPVVYMFGERLPQARGFIAHFIAAPEDIASGDVMAASAAMNRGLEQCLRTCPAQYWWGYRRFRRQPPGVGAFYADL</sequence>
<dbReference type="PANTHER" id="PTHR30606:SF10">
    <property type="entry name" value="PHOSPHATIDYLINOSITOL MANNOSIDE ACYLTRANSFERASE"/>
    <property type="match status" value="1"/>
</dbReference>
<keyword evidence="4 7" id="KW-0808">Transferase</keyword>
<proteinExistence type="predicted"/>
<accession>A0A6M2BNV0</accession>
<dbReference type="Proteomes" id="UP000472676">
    <property type="component" value="Unassembled WGS sequence"/>
</dbReference>
<reference evidence="7 8" key="1">
    <citation type="journal article" date="2014" name="Int. J. Syst. Evol. Microbiol.">
        <title>Solimonas terrae sp. nov., isolated from soil.</title>
        <authorList>
            <person name="Kim S.J."/>
            <person name="Moon J.Y."/>
            <person name="Weon H.Y."/>
            <person name="Ahn J.H."/>
            <person name="Chen W.M."/>
            <person name="Kwon S.W."/>
        </authorList>
    </citation>
    <scope>NUCLEOTIDE SEQUENCE [LARGE SCALE GENOMIC DNA]</scope>
    <source>
        <strain evidence="7 8">KIS83-12</strain>
    </source>
</reference>
<keyword evidence="2" id="KW-1003">Cell membrane</keyword>
<comment type="caution">
    <text evidence="7">The sequence shown here is derived from an EMBL/GenBank/DDBJ whole genome shotgun (WGS) entry which is preliminary data.</text>
</comment>
<dbReference type="GO" id="GO:0005886">
    <property type="term" value="C:plasma membrane"/>
    <property type="evidence" value="ECO:0007669"/>
    <property type="project" value="UniProtKB-SubCell"/>
</dbReference>
<evidence type="ECO:0000256" key="2">
    <source>
        <dbReference type="ARBA" id="ARBA00022475"/>
    </source>
</evidence>
<gene>
    <name evidence="7" type="ORF">G7Y85_03040</name>
</gene>